<dbReference type="EMBL" id="DS469704">
    <property type="protein sequence ID" value="EDO35248.1"/>
    <property type="molecule type" value="Genomic_DNA"/>
</dbReference>
<dbReference type="eggNOG" id="KOG0054">
    <property type="taxonomic scope" value="Eukaryota"/>
</dbReference>
<sequence>DIELMPEGDHTLVGEKGLALSGGQKARVNLARAVYYNADVYLLDDPLSSVDTHVGRHLFDACICGLIKDCPRILVTHQLQYLHSATKILCLKEGRVLGIGTYTELTTSGIDFTTLIKTKPEAEETDADSAIGEDTNDSLLVPEVTLETDELEPEERPRGSIPVKLYLDLFYAGANCCTLVFMSVLFFAAQGSYTITDWWLAHW</sequence>
<dbReference type="Gene3D" id="3.40.50.300">
    <property type="entry name" value="P-loop containing nucleotide triphosphate hydrolases"/>
    <property type="match status" value="1"/>
</dbReference>
<keyword evidence="3" id="KW-0547">Nucleotide-binding</keyword>
<evidence type="ECO:0000313" key="8">
    <source>
        <dbReference type="Proteomes" id="UP000001593"/>
    </source>
</evidence>
<evidence type="ECO:0000256" key="2">
    <source>
        <dbReference type="ARBA" id="ARBA00009726"/>
    </source>
</evidence>
<dbReference type="PANTHER" id="PTHR24223:SF456">
    <property type="entry name" value="MULTIDRUG RESISTANCE-ASSOCIATED PROTEIN LETHAL(2)03659"/>
    <property type="match status" value="1"/>
</dbReference>
<dbReference type="GO" id="GO:0016887">
    <property type="term" value="F:ATP hydrolysis activity"/>
    <property type="evidence" value="ECO:0007669"/>
    <property type="project" value="InterPro"/>
</dbReference>
<dbReference type="OMA" id="QMENSKM"/>
<dbReference type="AlphaFoldDB" id="A7SM16"/>
<dbReference type="SUPFAM" id="SSF52540">
    <property type="entry name" value="P-loop containing nucleoside triphosphate hydrolases"/>
    <property type="match status" value="1"/>
</dbReference>
<evidence type="ECO:0000256" key="4">
    <source>
        <dbReference type="ARBA" id="ARBA00022840"/>
    </source>
</evidence>
<comment type="subcellular location">
    <subcellularLocation>
        <location evidence="1">Membrane</location>
        <topology evidence="1">Multi-pass membrane protein</topology>
    </subcellularLocation>
</comment>
<dbReference type="Pfam" id="PF00005">
    <property type="entry name" value="ABC_tran"/>
    <property type="match status" value="1"/>
</dbReference>
<dbReference type="FunFam" id="3.40.50.300:FF:003802">
    <property type="entry name" value="Predicted protein"/>
    <property type="match status" value="1"/>
</dbReference>
<dbReference type="HOGENOM" id="CLU_1528928_0_0_1"/>
<evidence type="ECO:0000256" key="1">
    <source>
        <dbReference type="ARBA" id="ARBA00004141"/>
    </source>
</evidence>
<protein>
    <recommendedName>
        <fullName evidence="6">ABC transporter domain-containing protein</fullName>
    </recommendedName>
</protein>
<keyword evidence="8" id="KW-1185">Reference proteome</keyword>
<feature type="non-terminal residue" evidence="7">
    <location>
        <position position="203"/>
    </location>
</feature>
<name>A7SM16_NEMVE</name>
<keyword evidence="5" id="KW-1133">Transmembrane helix</keyword>
<keyword evidence="5" id="KW-0812">Transmembrane</keyword>
<dbReference type="GO" id="GO:0016020">
    <property type="term" value="C:membrane"/>
    <property type="evidence" value="ECO:0007669"/>
    <property type="project" value="UniProtKB-SubCell"/>
</dbReference>
<dbReference type="InParanoid" id="A7SM16"/>
<organism evidence="7 8">
    <name type="scientific">Nematostella vectensis</name>
    <name type="common">Starlet sea anemone</name>
    <dbReference type="NCBI Taxonomy" id="45351"/>
    <lineage>
        <taxon>Eukaryota</taxon>
        <taxon>Metazoa</taxon>
        <taxon>Cnidaria</taxon>
        <taxon>Anthozoa</taxon>
        <taxon>Hexacorallia</taxon>
        <taxon>Actiniaria</taxon>
        <taxon>Edwardsiidae</taxon>
        <taxon>Nematostella</taxon>
    </lineage>
</organism>
<dbReference type="InterPro" id="IPR050173">
    <property type="entry name" value="ABC_transporter_C-like"/>
</dbReference>
<evidence type="ECO:0000256" key="3">
    <source>
        <dbReference type="ARBA" id="ARBA00022741"/>
    </source>
</evidence>
<dbReference type="STRING" id="45351.A7SM16"/>
<dbReference type="PhylomeDB" id="A7SM16"/>
<evidence type="ECO:0000259" key="6">
    <source>
        <dbReference type="Pfam" id="PF00005"/>
    </source>
</evidence>
<feature type="transmembrane region" description="Helical" evidence="5">
    <location>
        <begin position="165"/>
        <end position="189"/>
    </location>
</feature>
<evidence type="ECO:0000313" key="7">
    <source>
        <dbReference type="EMBL" id="EDO35248.1"/>
    </source>
</evidence>
<dbReference type="Proteomes" id="UP000001593">
    <property type="component" value="Unassembled WGS sequence"/>
</dbReference>
<gene>
    <name evidence="7" type="ORF">NEMVEDRAFT_v1g123286</name>
</gene>
<feature type="domain" description="ABC transporter" evidence="6">
    <location>
        <begin position="9"/>
        <end position="47"/>
    </location>
</feature>
<accession>A7SM16</accession>
<dbReference type="GO" id="GO:0005524">
    <property type="term" value="F:ATP binding"/>
    <property type="evidence" value="ECO:0007669"/>
    <property type="project" value="UniProtKB-KW"/>
</dbReference>
<dbReference type="InterPro" id="IPR003439">
    <property type="entry name" value="ABC_transporter-like_ATP-bd"/>
</dbReference>
<evidence type="ECO:0000256" key="5">
    <source>
        <dbReference type="SAM" id="Phobius"/>
    </source>
</evidence>
<keyword evidence="4" id="KW-0067">ATP-binding</keyword>
<dbReference type="PANTHER" id="PTHR24223">
    <property type="entry name" value="ATP-BINDING CASSETTE SUB-FAMILY C"/>
    <property type="match status" value="1"/>
</dbReference>
<comment type="similarity">
    <text evidence="2">Belongs to the ABC transporter superfamily. ABCC family. Conjugate transporter (TC 3.A.1.208) subfamily.</text>
</comment>
<proteinExistence type="inferred from homology"/>
<reference evidence="7 8" key="1">
    <citation type="journal article" date="2007" name="Science">
        <title>Sea anemone genome reveals ancestral eumetazoan gene repertoire and genomic organization.</title>
        <authorList>
            <person name="Putnam N.H."/>
            <person name="Srivastava M."/>
            <person name="Hellsten U."/>
            <person name="Dirks B."/>
            <person name="Chapman J."/>
            <person name="Salamov A."/>
            <person name="Terry A."/>
            <person name="Shapiro H."/>
            <person name="Lindquist E."/>
            <person name="Kapitonov V.V."/>
            <person name="Jurka J."/>
            <person name="Genikhovich G."/>
            <person name="Grigoriev I.V."/>
            <person name="Lucas S.M."/>
            <person name="Steele R.E."/>
            <person name="Finnerty J.R."/>
            <person name="Technau U."/>
            <person name="Martindale M.Q."/>
            <person name="Rokhsar D.S."/>
        </authorList>
    </citation>
    <scope>NUCLEOTIDE SEQUENCE [LARGE SCALE GENOMIC DNA]</scope>
    <source>
        <strain evidence="8">CH2 X CH6</strain>
    </source>
</reference>
<dbReference type="InterPro" id="IPR027417">
    <property type="entry name" value="P-loop_NTPase"/>
</dbReference>
<keyword evidence="5" id="KW-0472">Membrane</keyword>